<feature type="compositionally biased region" description="Polar residues" evidence="1">
    <location>
        <begin position="65"/>
        <end position="77"/>
    </location>
</feature>
<dbReference type="InterPro" id="IPR049511">
    <property type="entry name" value="PGH-like_rpt"/>
</dbReference>
<keyword evidence="2" id="KW-1133">Transmembrane helix</keyword>
<evidence type="ECO:0000256" key="1">
    <source>
        <dbReference type="SAM" id="MobiDB-lite"/>
    </source>
</evidence>
<feature type="transmembrane region" description="Helical" evidence="2">
    <location>
        <begin position="31"/>
        <end position="50"/>
    </location>
</feature>
<keyword evidence="4" id="KW-1185">Reference proteome</keyword>
<keyword evidence="2" id="KW-0472">Membrane</keyword>
<evidence type="ECO:0000313" key="3">
    <source>
        <dbReference type="EMBL" id="MFC4584471.1"/>
    </source>
</evidence>
<protein>
    <submittedName>
        <fullName evidence="3">Uncharacterized protein</fullName>
    </submittedName>
</protein>
<accession>A0ABV9E4P8</accession>
<evidence type="ECO:0000256" key="2">
    <source>
        <dbReference type="SAM" id="Phobius"/>
    </source>
</evidence>
<sequence length="415" mass="44765">MRRLLSHPAIAASAAVVSALSGVVGGFLANQWHWGIAVGVLLLIAMFAGLEGLKAIGASRAPSPDRTTSVGPDQSQSGTTAAAGTPLAPDVRVSTTRSVRMSHSVIGGNIGNVDLSRRTHVHVGGLAALILAALMLLGAAGGTLTLAVGPGGRLAGDQPPDTGRYAAIFEQTSGPSWLALHGLTPDRFQQKFDELKGQGFRLVQFSGYSLGNEERFAAMFEQQSGPPQRPVYGLTSDQYQQKFDELSSQGFRLVQFSGYSLGSQERFAAMFEQQSGPPQRPVYGLTSDQYQQKFDELSSQGFRLVQFSGYSLGSQERFAAIFQQQDGPPWLAFHGLTPDRFQQKFDELKGQGFRLVGVNGYSLGSQERFAAMFEQQSGPPQRAVYGLTSDQYQQKFDELSSQGFRLVQFSGYSIG</sequence>
<dbReference type="RefSeq" id="WP_262841780.1">
    <property type="nucleotide sequence ID" value="NZ_JANZYP010000007.1"/>
</dbReference>
<evidence type="ECO:0000313" key="4">
    <source>
        <dbReference type="Proteomes" id="UP001595891"/>
    </source>
</evidence>
<dbReference type="EMBL" id="JBHSFN010000001">
    <property type="protein sequence ID" value="MFC4584471.1"/>
    <property type="molecule type" value="Genomic_DNA"/>
</dbReference>
<name>A0ABV9E4P8_9ACTN</name>
<reference evidence="4" key="1">
    <citation type="journal article" date="2019" name="Int. J. Syst. Evol. Microbiol.">
        <title>The Global Catalogue of Microorganisms (GCM) 10K type strain sequencing project: providing services to taxonomists for standard genome sequencing and annotation.</title>
        <authorList>
            <consortium name="The Broad Institute Genomics Platform"/>
            <consortium name="The Broad Institute Genome Sequencing Center for Infectious Disease"/>
            <person name="Wu L."/>
            <person name="Ma J."/>
        </authorList>
    </citation>
    <scope>NUCLEOTIDE SEQUENCE [LARGE SCALE GENOMIC DNA]</scope>
    <source>
        <strain evidence="4">CCUG 49560</strain>
    </source>
</reference>
<gene>
    <name evidence="3" type="ORF">ACFO8L_00195</name>
</gene>
<comment type="caution">
    <text evidence="3">The sequence shown here is derived from an EMBL/GenBank/DDBJ whole genome shotgun (WGS) entry which is preliminary data.</text>
</comment>
<feature type="region of interest" description="Disordered" evidence="1">
    <location>
        <begin position="59"/>
        <end position="89"/>
    </location>
</feature>
<keyword evidence="2" id="KW-0812">Transmembrane</keyword>
<feature type="transmembrane region" description="Helical" evidence="2">
    <location>
        <begin position="126"/>
        <end position="148"/>
    </location>
</feature>
<dbReference type="Proteomes" id="UP001595891">
    <property type="component" value="Unassembled WGS sequence"/>
</dbReference>
<organism evidence="3 4">
    <name type="scientific">Sphaerisporangium corydalis</name>
    <dbReference type="NCBI Taxonomy" id="1441875"/>
    <lineage>
        <taxon>Bacteria</taxon>
        <taxon>Bacillati</taxon>
        <taxon>Actinomycetota</taxon>
        <taxon>Actinomycetes</taxon>
        <taxon>Streptosporangiales</taxon>
        <taxon>Streptosporangiaceae</taxon>
        <taxon>Sphaerisporangium</taxon>
    </lineage>
</organism>
<dbReference type="Pfam" id="PF17660">
    <property type="entry name" value="BTRD1"/>
    <property type="match status" value="5"/>
</dbReference>
<proteinExistence type="predicted"/>